<dbReference type="AlphaFoldDB" id="A0A194QR98"/>
<protein>
    <submittedName>
        <fullName evidence="1">Uncharacterized protein</fullName>
    </submittedName>
</protein>
<accession>A0A194QR98</accession>
<sequence length="71" mass="7815">MPIEKLRIFNIEIDTCSIIYSVCMMCMAWHASQWSGAVGRAGQGMRSRRYATATMHIRRPPAGAGALGDLT</sequence>
<organism evidence="1 2">
    <name type="scientific">Papilio machaon</name>
    <name type="common">Old World swallowtail butterfly</name>
    <dbReference type="NCBI Taxonomy" id="76193"/>
    <lineage>
        <taxon>Eukaryota</taxon>
        <taxon>Metazoa</taxon>
        <taxon>Ecdysozoa</taxon>
        <taxon>Arthropoda</taxon>
        <taxon>Hexapoda</taxon>
        <taxon>Insecta</taxon>
        <taxon>Pterygota</taxon>
        <taxon>Neoptera</taxon>
        <taxon>Endopterygota</taxon>
        <taxon>Lepidoptera</taxon>
        <taxon>Glossata</taxon>
        <taxon>Ditrysia</taxon>
        <taxon>Papilionoidea</taxon>
        <taxon>Papilionidae</taxon>
        <taxon>Papilioninae</taxon>
        <taxon>Papilio</taxon>
    </lineage>
</organism>
<name>A0A194QR98_PAPMA</name>
<keyword evidence="2" id="KW-1185">Reference proteome</keyword>
<evidence type="ECO:0000313" key="2">
    <source>
        <dbReference type="Proteomes" id="UP000053240"/>
    </source>
</evidence>
<dbReference type="InParanoid" id="A0A194QR98"/>
<evidence type="ECO:0000313" key="1">
    <source>
        <dbReference type="EMBL" id="KPJ07869.1"/>
    </source>
</evidence>
<dbReference type="EMBL" id="KQ461175">
    <property type="protein sequence ID" value="KPJ07869.1"/>
    <property type="molecule type" value="Genomic_DNA"/>
</dbReference>
<dbReference type="Proteomes" id="UP000053240">
    <property type="component" value="Unassembled WGS sequence"/>
</dbReference>
<gene>
    <name evidence="1" type="ORF">RR48_12711</name>
</gene>
<reference evidence="1 2" key="1">
    <citation type="journal article" date="2015" name="Nat. Commun.">
        <title>Outbred genome sequencing and CRISPR/Cas9 gene editing in butterflies.</title>
        <authorList>
            <person name="Li X."/>
            <person name="Fan D."/>
            <person name="Zhang W."/>
            <person name="Liu G."/>
            <person name="Zhang L."/>
            <person name="Zhao L."/>
            <person name="Fang X."/>
            <person name="Chen L."/>
            <person name="Dong Y."/>
            <person name="Chen Y."/>
            <person name="Ding Y."/>
            <person name="Zhao R."/>
            <person name="Feng M."/>
            <person name="Zhu Y."/>
            <person name="Feng Y."/>
            <person name="Jiang X."/>
            <person name="Zhu D."/>
            <person name="Xiang H."/>
            <person name="Feng X."/>
            <person name="Li S."/>
            <person name="Wang J."/>
            <person name="Zhang G."/>
            <person name="Kronforst M.R."/>
            <person name="Wang W."/>
        </authorList>
    </citation>
    <scope>NUCLEOTIDE SEQUENCE [LARGE SCALE GENOMIC DNA]</scope>
    <source>
        <strain evidence="1">Ya'a_city_454_Pm</strain>
        <tissue evidence="1">Whole body</tissue>
    </source>
</reference>
<proteinExistence type="predicted"/>